<evidence type="ECO:0000313" key="3">
    <source>
        <dbReference type="Proteomes" id="UP000310200"/>
    </source>
</evidence>
<sequence length="125" mass="13939">MTPSFSPSPALPILRSSTHVLSNEKDDLPSTSSFYRSCFHRGSLLFLFTTDGSRFNKVFLVAAFISRRCGCDVTSVGLLYVLRNSDQVDRGENTENFYLSQGRQAARSKHEEKRPENSDGRKGAA</sequence>
<keyword evidence="3" id="KW-1185">Reference proteome</keyword>
<dbReference type="AlphaFoldDB" id="A0A4V3SA84"/>
<accession>A0A4V3SA84</accession>
<name>A0A4V3SA84_9HYME</name>
<dbReference type="EMBL" id="QBLH01002572">
    <property type="protein sequence ID" value="TGZ48024.1"/>
    <property type="molecule type" value="Genomic_DNA"/>
</dbReference>
<dbReference type="Proteomes" id="UP000310200">
    <property type="component" value="Unassembled WGS sequence"/>
</dbReference>
<feature type="compositionally biased region" description="Polar residues" evidence="1">
    <location>
        <begin position="94"/>
        <end position="103"/>
    </location>
</feature>
<proteinExistence type="predicted"/>
<comment type="caution">
    <text evidence="2">The sequence shown here is derived from an EMBL/GenBank/DDBJ whole genome shotgun (WGS) entry which is preliminary data.</text>
</comment>
<protein>
    <submittedName>
        <fullName evidence="2">Uncharacterized protein</fullName>
    </submittedName>
</protein>
<organism evidence="2 3">
    <name type="scientific">Temnothorax longispinosus</name>
    <dbReference type="NCBI Taxonomy" id="300112"/>
    <lineage>
        <taxon>Eukaryota</taxon>
        <taxon>Metazoa</taxon>
        <taxon>Ecdysozoa</taxon>
        <taxon>Arthropoda</taxon>
        <taxon>Hexapoda</taxon>
        <taxon>Insecta</taxon>
        <taxon>Pterygota</taxon>
        <taxon>Neoptera</taxon>
        <taxon>Endopterygota</taxon>
        <taxon>Hymenoptera</taxon>
        <taxon>Apocrita</taxon>
        <taxon>Aculeata</taxon>
        <taxon>Formicoidea</taxon>
        <taxon>Formicidae</taxon>
        <taxon>Myrmicinae</taxon>
        <taxon>Temnothorax</taxon>
    </lineage>
</organism>
<feature type="compositionally biased region" description="Basic and acidic residues" evidence="1">
    <location>
        <begin position="108"/>
        <end position="125"/>
    </location>
</feature>
<evidence type="ECO:0000313" key="2">
    <source>
        <dbReference type="EMBL" id="TGZ48024.1"/>
    </source>
</evidence>
<gene>
    <name evidence="2" type="ORF">DBV15_05767</name>
</gene>
<reference evidence="2 3" key="1">
    <citation type="journal article" date="2019" name="Philos. Trans. R. Soc. Lond., B, Biol. Sci.">
        <title>Ant behaviour and brain gene expression of defending hosts depend on the ecological success of the intruding social parasite.</title>
        <authorList>
            <person name="Kaur R."/>
            <person name="Stoldt M."/>
            <person name="Jongepier E."/>
            <person name="Feldmeyer B."/>
            <person name="Menzel F."/>
            <person name="Bornberg-Bauer E."/>
            <person name="Foitzik S."/>
        </authorList>
    </citation>
    <scope>NUCLEOTIDE SEQUENCE [LARGE SCALE GENOMIC DNA]</scope>
    <source>
        <tissue evidence="2">Whole body</tissue>
    </source>
</reference>
<feature type="region of interest" description="Disordered" evidence="1">
    <location>
        <begin position="92"/>
        <end position="125"/>
    </location>
</feature>
<evidence type="ECO:0000256" key="1">
    <source>
        <dbReference type="SAM" id="MobiDB-lite"/>
    </source>
</evidence>